<dbReference type="KEGG" id="smx:SM11_chr2854"/>
<dbReference type="SUPFAM" id="SSF46689">
    <property type="entry name" value="Homeodomain-like"/>
    <property type="match status" value="2"/>
</dbReference>
<dbReference type="PROSITE" id="PS01124">
    <property type="entry name" value="HTH_ARAC_FAMILY_2"/>
    <property type="match status" value="1"/>
</dbReference>
<feature type="domain" description="HTH araC/xylS-type" evidence="3">
    <location>
        <begin position="247"/>
        <end position="345"/>
    </location>
</feature>
<protein>
    <submittedName>
        <fullName evidence="4">Transcription regulator AraC family</fullName>
    </submittedName>
</protein>
<organism evidence="4 5">
    <name type="scientific">Sinorhizobium meliloti (strain SM11)</name>
    <dbReference type="NCBI Taxonomy" id="707241"/>
    <lineage>
        <taxon>Bacteria</taxon>
        <taxon>Pseudomonadati</taxon>
        <taxon>Pseudomonadota</taxon>
        <taxon>Alphaproteobacteria</taxon>
        <taxon>Hyphomicrobiales</taxon>
        <taxon>Rhizobiaceae</taxon>
        <taxon>Sinorhizobium/Ensifer group</taxon>
        <taxon>Sinorhizobium</taxon>
    </lineage>
</organism>
<dbReference type="Pfam" id="PF06719">
    <property type="entry name" value="AraC_N"/>
    <property type="match status" value="1"/>
</dbReference>
<dbReference type="PANTHER" id="PTHR43436:SF1">
    <property type="entry name" value="TRANSCRIPTIONAL REGULATORY PROTEIN"/>
    <property type="match status" value="1"/>
</dbReference>
<dbReference type="PATRIC" id="fig|707241.3.peg.2972"/>
<keyword evidence="1" id="KW-0805">Transcription regulation</keyword>
<dbReference type="Pfam" id="PF12833">
    <property type="entry name" value="HTH_18"/>
    <property type="match status" value="1"/>
</dbReference>
<evidence type="ECO:0000256" key="2">
    <source>
        <dbReference type="ARBA" id="ARBA00023163"/>
    </source>
</evidence>
<name>F7X7M5_SINMM</name>
<dbReference type="GO" id="GO:0003700">
    <property type="term" value="F:DNA-binding transcription factor activity"/>
    <property type="evidence" value="ECO:0007669"/>
    <property type="project" value="InterPro"/>
</dbReference>
<dbReference type="Proteomes" id="UP000009045">
    <property type="component" value="Chromosome"/>
</dbReference>
<dbReference type="GO" id="GO:0043565">
    <property type="term" value="F:sequence-specific DNA binding"/>
    <property type="evidence" value="ECO:0007669"/>
    <property type="project" value="InterPro"/>
</dbReference>
<dbReference type="Gene3D" id="1.10.10.60">
    <property type="entry name" value="Homeodomain-like"/>
    <property type="match status" value="1"/>
</dbReference>
<evidence type="ECO:0000259" key="3">
    <source>
        <dbReference type="PROSITE" id="PS01124"/>
    </source>
</evidence>
<keyword evidence="2" id="KW-0804">Transcription</keyword>
<reference evidence="4 5" key="1">
    <citation type="journal article" date="2011" name="J. Biotechnol.">
        <title>The complete genome sequence of the dominant Sinorhizobium meliloti field isolate SM11 extends the S. meliloti pan-genome.</title>
        <authorList>
            <person name="Schneiker-Bekel S."/>
            <person name="Wibberg D."/>
            <person name="Bekel T."/>
            <person name="Blom J."/>
            <person name="Linke B."/>
            <person name="Neuweger H."/>
            <person name="Stiens M."/>
            <person name="Vorholter F.J."/>
            <person name="Weidner S."/>
            <person name="Goesmann A."/>
            <person name="Puhler A."/>
            <person name="Schluter A."/>
        </authorList>
    </citation>
    <scope>NUCLEOTIDE SEQUENCE [LARGE SCALE GENOMIC DNA]</scope>
    <source>
        <strain evidence="4 5">SM11</strain>
    </source>
</reference>
<dbReference type="InterPro" id="IPR009057">
    <property type="entry name" value="Homeodomain-like_sf"/>
</dbReference>
<dbReference type="AlphaFoldDB" id="F7X7M5"/>
<dbReference type="EMBL" id="CP001830">
    <property type="protein sequence ID" value="AEH80100.1"/>
    <property type="molecule type" value="Genomic_DNA"/>
</dbReference>
<evidence type="ECO:0000313" key="4">
    <source>
        <dbReference type="EMBL" id="AEH80100.1"/>
    </source>
</evidence>
<evidence type="ECO:0000256" key="1">
    <source>
        <dbReference type="ARBA" id="ARBA00023015"/>
    </source>
</evidence>
<proteinExistence type="predicted"/>
<gene>
    <name evidence="4" type="ordered locus">SM11_chr2854</name>
</gene>
<accession>F7X7M5</accession>
<dbReference type="InterPro" id="IPR009594">
    <property type="entry name" value="Tscrpt_reg_HTH_AraC_N"/>
</dbReference>
<dbReference type="SMART" id="SM00342">
    <property type="entry name" value="HTH_ARAC"/>
    <property type="match status" value="1"/>
</dbReference>
<dbReference type="InterPro" id="IPR018060">
    <property type="entry name" value="HTH_AraC"/>
</dbReference>
<dbReference type="HOGENOM" id="CLU_000445_100_0_5"/>
<sequence>MLSHKAIALVRSCKTFARFCENRGSQVAGQRRQPICPLSPHGSKVLESPPNMTESQRIPRQEMIDIIARIAGEDGDHPTIMPGLSVHRHSVSAKPNCAAYKPSLAIIVQGAKRVVLGEETLVYGASDYLLTSIDLPVLSQISLASPEEPYLSMVFQIDTTRLPALLDAIGPEAAKAPASPRGMTVSKLTPDLEDTALRLLRLLDRPDDIAVLLPLVEQELLYRLLLGPHGARLRQMATTESQPHQIGRAVSWLKEHYSRPLRIDDLASRVSMSVSSLHHHFKAITAMSPLQYQKQLRLQEARRLMLEERLDAGDAGHKVGYESQSQFSREYARHFGEPPRRDVGRVRRSLIGRSSGEVEMLSEG</sequence>
<evidence type="ECO:0000313" key="5">
    <source>
        <dbReference type="Proteomes" id="UP000009045"/>
    </source>
</evidence>
<dbReference type="PANTHER" id="PTHR43436">
    <property type="entry name" value="ARAC-FAMILY TRANSCRIPTIONAL REGULATOR"/>
    <property type="match status" value="1"/>
</dbReference>